<proteinExistence type="predicted"/>
<sequence>MAGAEARALWQRTANRCFVQEDAKRAPNTADESDHTAVNVTHFTRKSSISNLSPDSRWWLHLQPNYGCQKGLTYEQLNALG</sequence>
<name>A0A8T0LE26_PHAAN</name>
<reference evidence="1 2" key="1">
    <citation type="submission" date="2020-05" db="EMBL/GenBank/DDBJ databases">
        <title>Vigna angularis (adzuki bean) Var. LongXiaoDou No. 4 denovo assembly.</title>
        <authorList>
            <person name="Xiang H."/>
        </authorList>
    </citation>
    <scope>NUCLEOTIDE SEQUENCE [LARGE SCALE GENOMIC DNA]</scope>
    <source>
        <tissue evidence="1">Leaf</tissue>
    </source>
</reference>
<accession>A0A8T0LE26</accession>
<evidence type="ECO:0000313" key="1">
    <source>
        <dbReference type="EMBL" id="KAG2408453.1"/>
    </source>
</evidence>
<organism evidence="1 2">
    <name type="scientific">Phaseolus angularis</name>
    <name type="common">Azuki bean</name>
    <name type="synonym">Vigna angularis</name>
    <dbReference type="NCBI Taxonomy" id="3914"/>
    <lineage>
        <taxon>Eukaryota</taxon>
        <taxon>Viridiplantae</taxon>
        <taxon>Streptophyta</taxon>
        <taxon>Embryophyta</taxon>
        <taxon>Tracheophyta</taxon>
        <taxon>Spermatophyta</taxon>
        <taxon>Magnoliopsida</taxon>
        <taxon>eudicotyledons</taxon>
        <taxon>Gunneridae</taxon>
        <taxon>Pentapetalae</taxon>
        <taxon>rosids</taxon>
        <taxon>fabids</taxon>
        <taxon>Fabales</taxon>
        <taxon>Fabaceae</taxon>
        <taxon>Papilionoideae</taxon>
        <taxon>50 kb inversion clade</taxon>
        <taxon>NPAAA clade</taxon>
        <taxon>indigoferoid/millettioid clade</taxon>
        <taxon>Phaseoleae</taxon>
        <taxon>Vigna</taxon>
    </lineage>
</organism>
<comment type="caution">
    <text evidence="1">The sequence shown here is derived from an EMBL/GenBank/DDBJ whole genome shotgun (WGS) entry which is preliminary data.</text>
</comment>
<dbReference type="EMBL" id="JABFOF010000001">
    <property type="protein sequence ID" value="KAG2408453.1"/>
    <property type="molecule type" value="Genomic_DNA"/>
</dbReference>
<protein>
    <submittedName>
        <fullName evidence="1">Uncharacterized protein</fullName>
    </submittedName>
</protein>
<dbReference type="Proteomes" id="UP000743370">
    <property type="component" value="Unassembled WGS sequence"/>
</dbReference>
<dbReference type="PANTHER" id="PTHR33868:SF2">
    <property type="entry name" value="EXPRESSED PROTEIN"/>
    <property type="match status" value="1"/>
</dbReference>
<dbReference type="PANTHER" id="PTHR33868">
    <property type="entry name" value="EXPRESSED PROTEIN"/>
    <property type="match status" value="1"/>
</dbReference>
<gene>
    <name evidence="1" type="ORF">HKW66_Vig0032750</name>
</gene>
<dbReference type="AlphaFoldDB" id="A0A8T0LE26"/>
<evidence type="ECO:0000313" key="2">
    <source>
        <dbReference type="Proteomes" id="UP000743370"/>
    </source>
</evidence>